<dbReference type="InterPro" id="IPR016156">
    <property type="entry name" value="FAD/NAD-linked_Rdtase_dimer_sf"/>
</dbReference>
<dbReference type="SUPFAM" id="SSF51905">
    <property type="entry name" value="FAD/NAD(P)-binding domain"/>
    <property type="match status" value="1"/>
</dbReference>
<evidence type="ECO:0000256" key="1">
    <source>
        <dbReference type="ARBA" id="ARBA00007532"/>
    </source>
</evidence>
<feature type="binding site" evidence="5">
    <location>
        <position position="52"/>
    </location>
    <ligand>
        <name>FAD</name>
        <dbReference type="ChEBI" id="CHEBI:57692"/>
    </ligand>
</feature>
<keyword evidence="5" id="KW-0547">Nucleotide-binding</keyword>
<evidence type="ECO:0000313" key="10">
    <source>
        <dbReference type="Proteomes" id="UP000886602"/>
    </source>
</evidence>
<dbReference type="NCBIfam" id="NF004939">
    <property type="entry name" value="PRK06292.1-1"/>
    <property type="match status" value="1"/>
</dbReference>
<protein>
    <submittedName>
        <fullName evidence="9">Dihydrolipoyl dehydrogenase</fullName>
        <ecNumber evidence="9">1.8.1.4</ecNumber>
    </submittedName>
</protein>
<evidence type="ECO:0000256" key="4">
    <source>
        <dbReference type="PIRSR" id="PIRSR000350-2"/>
    </source>
</evidence>
<feature type="binding site" evidence="5">
    <location>
        <begin position="179"/>
        <end position="186"/>
    </location>
    <ligand>
        <name>NAD(+)</name>
        <dbReference type="ChEBI" id="CHEBI:57540"/>
    </ligand>
</feature>
<accession>A0A9D7F9T8</accession>
<dbReference type="PANTHER" id="PTHR43014:SF4">
    <property type="entry name" value="PYRIDINE NUCLEOTIDE-DISULFIDE OXIDOREDUCTASE RCLA-RELATED"/>
    <property type="match status" value="1"/>
</dbReference>
<evidence type="ECO:0000256" key="2">
    <source>
        <dbReference type="ARBA" id="ARBA00022630"/>
    </source>
</evidence>
<feature type="binding site" evidence="5">
    <location>
        <position position="315"/>
    </location>
    <ligand>
        <name>FAD</name>
        <dbReference type="ChEBI" id="CHEBI:57692"/>
    </ligand>
</feature>
<comment type="caution">
    <text evidence="9">The sequence shown here is derived from an EMBL/GenBank/DDBJ whole genome shotgun (WGS) entry which is preliminary data.</text>
</comment>
<sequence length="471" mass="50041">MNDMQVDVAIIGAGTAGLAAYRAVKAAGASAVIIEGGEYGTTCARVGCMPSKLLIAAADAAQAVRKAPGFGVHVDGDMRIDGREVMDRVRRERERFVSFVLRDMQAIPEAERICGQARFVNDHTLEVAEHTRITSKSIVIATGSRAASLDSYKGLGERLIINDDVFDWHDLPSAVAVIGPGIIGLELGQALHRLGVHVAVLGRGGRVGPLSDPEILAYAIATFSEEFVLEPDAHIVSMKRDGERVALERTGAEGVQVTESFDFVLAATGRTPNVTGIGLEQTTLELDAKGVPSFDPATTRTVSADGASPVFIAGDASNFIPLLHEAADEGRIAGRNAARLALGKPVQRGLRRAPLGIVFTDPQIAIVGGGFHALKPGSFATGQVSFADQGRARILLRNRGLLNVYGDLASGRFLGAEMLAPAAEHLAHLLAWALQNGMTVRQMLEMPFYHPVIEEGLRTALRDLDLKLQAA</sequence>
<comment type="cofactor">
    <cofactor evidence="5">
        <name>FAD</name>
        <dbReference type="ChEBI" id="CHEBI:57692"/>
    </cofactor>
    <text evidence="5">Binds 1 FAD per subunit.</text>
</comment>
<dbReference type="EMBL" id="JADJNC010000006">
    <property type="protein sequence ID" value="MBK7422498.1"/>
    <property type="molecule type" value="Genomic_DNA"/>
</dbReference>
<feature type="domain" description="Pyridine nucleotide-disulphide oxidoreductase dimerisation" evidence="7">
    <location>
        <begin position="357"/>
        <end position="460"/>
    </location>
</feature>
<feature type="active site" description="Proton acceptor" evidence="4">
    <location>
        <position position="450"/>
    </location>
</feature>
<dbReference type="GO" id="GO:0050660">
    <property type="term" value="F:flavin adenine dinucleotide binding"/>
    <property type="evidence" value="ECO:0007669"/>
    <property type="project" value="TreeGrafter"/>
</dbReference>
<dbReference type="Gene3D" id="3.30.390.30">
    <property type="match status" value="1"/>
</dbReference>
<feature type="binding site" evidence="5">
    <location>
        <begin position="142"/>
        <end position="144"/>
    </location>
    <ligand>
        <name>FAD</name>
        <dbReference type="ChEBI" id="CHEBI:57692"/>
    </ligand>
</feature>
<keyword evidence="9" id="KW-0560">Oxidoreductase</keyword>
<evidence type="ECO:0000259" key="7">
    <source>
        <dbReference type="Pfam" id="PF02852"/>
    </source>
</evidence>
<dbReference type="PRINTS" id="PR00411">
    <property type="entry name" value="PNDRDTASEI"/>
</dbReference>
<dbReference type="EC" id="1.8.1.4" evidence="9"/>
<keyword evidence="2" id="KW-0285">Flavoprotein</keyword>
<organism evidence="9 10">
    <name type="scientific">Candidatus Propionivibrio dominans</name>
    <dbReference type="NCBI Taxonomy" id="2954373"/>
    <lineage>
        <taxon>Bacteria</taxon>
        <taxon>Pseudomonadati</taxon>
        <taxon>Pseudomonadota</taxon>
        <taxon>Betaproteobacteria</taxon>
        <taxon>Rhodocyclales</taxon>
        <taxon>Rhodocyclaceae</taxon>
        <taxon>Propionivibrio</taxon>
    </lineage>
</organism>
<dbReference type="AlphaFoldDB" id="A0A9D7F9T8"/>
<keyword evidence="3 5" id="KW-0274">FAD</keyword>
<dbReference type="SUPFAM" id="SSF55424">
    <property type="entry name" value="FAD/NAD-linked reductases, dimerisation (C-terminal) domain"/>
    <property type="match status" value="1"/>
</dbReference>
<name>A0A9D7F9T8_9RHOO</name>
<dbReference type="Gene3D" id="3.50.50.60">
    <property type="entry name" value="FAD/NAD(P)-binding domain"/>
    <property type="match status" value="2"/>
</dbReference>
<evidence type="ECO:0000256" key="3">
    <source>
        <dbReference type="ARBA" id="ARBA00022827"/>
    </source>
</evidence>
<dbReference type="PIRSF" id="PIRSF000350">
    <property type="entry name" value="Mercury_reductase_MerA"/>
    <property type="match status" value="1"/>
</dbReference>
<dbReference type="GO" id="GO:0004148">
    <property type="term" value="F:dihydrolipoyl dehydrogenase (NADH) activity"/>
    <property type="evidence" value="ECO:0007669"/>
    <property type="project" value="UniProtKB-EC"/>
</dbReference>
<reference evidence="9" key="1">
    <citation type="submission" date="2020-10" db="EMBL/GenBank/DDBJ databases">
        <title>Connecting structure to function with the recovery of over 1000 high-quality activated sludge metagenome-assembled genomes encoding full-length rRNA genes using long-read sequencing.</title>
        <authorList>
            <person name="Singleton C.M."/>
            <person name="Petriglieri F."/>
            <person name="Kristensen J.M."/>
            <person name="Kirkegaard R.H."/>
            <person name="Michaelsen T.Y."/>
            <person name="Andersen M.H."/>
            <person name="Karst S.M."/>
            <person name="Dueholm M.S."/>
            <person name="Nielsen P.H."/>
            <person name="Albertsen M."/>
        </authorList>
    </citation>
    <scope>NUCLEOTIDE SEQUENCE</scope>
    <source>
        <strain evidence="9">EsbW_18-Q3-R4-48_MAXAC.044</strain>
    </source>
</reference>
<dbReference type="Proteomes" id="UP000886602">
    <property type="component" value="Unassembled WGS sequence"/>
</dbReference>
<feature type="domain" description="FAD/NAD(P)-binding" evidence="8">
    <location>
        <begin position="7"/>
        <end position="330"/>
    </location>
</feature>
<evidence type="ECO:0000313" key="9">
    <source>
        <dbReference type="EMBL" id="MBK7422498.1"/>
    </source>
</evidence>
<evidence type="ECO:0000256" key="5">
    <source>
        <dbReference type="PIRSR" id="PIRSR000350-3"/>
    </source>
</evidence>
<comment type="similarity">
    <text evidence="1">Belongs to the class-I pyridine nucleotide-disulfide oxidoreductase family.</text>
</comment>
<dbReference type="InterPro" id="IPR004099">
    <property type="entry name" value="Pyr_nucl-diS_OxRdtase_dimer"/>
</dbReference>
<dbReference type="Gene3D" id="1.10.287.990">
    <property type="entry name" value="Fe,Mn superoxide dismutase (SOD) domain"/>
    <property type="match status" value="1"/>
</dbReference>
<proteinExistence type="inferred from homology"/>
<dbReference type="InterPro" id="IPR001100">
    <property type="entry name" value="Pyr_nuc-diS_OxRdtase"/>
</dbReference>
<dbReference type="PANTHER" id="PTHR43014">
    <property type="entry name" value="MERCURIC REDUCTASE"/>
    <property type="match status" value="1"/>
</dbReference>
<dbReference type="GO" id="GO:0003955">
    <property type="term" value="F:NAD(P)H dehydrogenase (quinone) activity"/>
    <property type="evidence" value="ECO:0007669"/>
    <property type="project" value="TreeGrafter"/>
</dbReference>
<dbReference type="InterPro" id="IPR036324">
    <property type="entry name" value="Mn/Fe_SOD_N_sf"/>
</dbReference>
<dbReference type="PRINTS" id="PR00368">
    <property type="entry name" value="FADPNR"/>
</dbReference>
<dbReference type="InterPro" id="IPR036188">
    <property type="entry name" value="FAD/NAD-bd_sf"/>
</dbReference>
<gene>
    <name evidence="9" type="ORF">IPJ48_05025</name>
</gene>
<dbReference type="InterPro" id="IPR023753">
    <property type="entry name" value="FAD/NAD-binding_dom"/>
</dbReference>
<dbReference type="Pfam" id="PF07992">
    <property type="entry name" value="Pyr_redox_2"/>
    <property type="match status" value="1"/>
</dbReference>
<feature type="binding site" evidence="5">
    <location>
        <position position="269"/>
    </location>
    <ligand>
        <name>NAD(+)</name>
        <dbReference type="ChEBI" id="CHEBI:57540"/>
    </ligand>
</feature>
<feature type="disulfide bond" description="Redox-active" evidence="6">
    <location>
        <begin position="43"/>
        <end position="48"/>
    </location>
</feature>
<evidence type="ECO:0000256" key="6">
    <source>
        <dbReference type="PIRSR" id="PIRSR000350-4"/>
    </source>
</evidence>
<dbReference type="Pfam" id="PF02852">
    <property type="entry name" value="Pyr_redox_dim"/>
    <property type="match status" value="1"/>
</dbReference>
<evidence type="ECO:0000259" key="8">
    <source>
        <dbReference type="Pfam" id="PF07992"/>
    </source>
</evidence>
<keyword evidence="5" id="KW-0520">NAD</keyword>